<proteinExistence type="predicted"/>
<gene>
    <name evidence="4" type="ORF">CINCED_3A018606</name>
</gene>
<feature type="coiled-coil region" evidence="2">
    <location>
        <begin position="203"/>
        <end position="230"/>
    </location>
</feature>
<dbReference type="EMBL" id="CABPRJ010002431">
    <property type="protein sequence ID" value="VVC46065.1"/>
    <property type="molecule type" value="Genomic_DNA"/>
</dbReference>
<keyword evidence="1 2" id="KW-0175">Coiled coil</keyword>
<sequence>MVKEVVPQEDNTSNILKADLLKYGYINKRYKLRKNHDDVRPAKCQEWLAIKLLEEERNNLVSDLNAAMCKSKVRKDDKYRMKFARTIREIKQIDDEYTEQRKIELEVDKEIFQLEAEISALDKKNKSSKNNGPKLTFKTNNEYNRLLDEQNQLKTQVESLLKQRERINKLYNKLMNKLHKGQQIASDLSEQVARTYILRDDAKERLEIYLKTSKTQNQNQENNLLLLKRQFNNSIQMTEYVTEKLKSRTAKTTEKNINEHDTEMLALNVEAEEFIKHLIYITDEKNLEKIMEEIVKMNFDNRSMFKFLLAIELHLTDMENAMERSRTTVADKKRALSDMLITKKKQFENMAREYKDGCTRSRDARRTLRTLASEWIRTCQVVDEVCDLMGTDCGWPLAHFQVKDSNDGKEDEGGGSHCNRILPDPPSLRTYFGLVDGRLNDVLYRLFYVQNNCGGGVGCGGSDDWSQLQRQRVMLRPVEAGESMSTGSEQEDDFVARNLDGDKNRQAKMMASIDPTAVLADDEMLDVGQVPSICPECLEKRFEEDKHEGIVKDGSGPVFEDEDGLSIKGMCHSKNINLKNISNDALKMFFHRTVDCPLKFANNSHKKMRGNKHNL</sequence>
<dbReference type="Pfam" id="PF21773">
    <property type="entry name" value="ODAD1_CC"/>
    <property type="match status" value="1"/>
</dbReference>
<organism evidence="4 5">
    <name type="scientific">Cinara cedri</name>
    <dbReference type="NCBI Taxonomy" id="506608"/>
    <lineage>
        <taxon>Eukaryota</taxon>
        <taxon>Metazoa</taxon>
        <taxon>Ecdysozoa</taxon>
        <taxon>Arthropoda</taxon>
        <taxon>Hexapoda</taxon>
        <taxon>Insecta</taxon>
        <taxon>Pterygota</taxon>
        <taxon>Neoptera</taxon>
        <taxon>Paraneoptera</taxon>
        <taxon>Hemiptera</taxon>
        <taxon>Sternorrhyncha</taxon>
        <taxon>Aphidomorpha</taxon>
        <taxon>Aphidoidea</taxon>
        <taxon>Aphididae</taxon>
        <taxon>Lachninae</taxon>
        <taxon>Cinara</taxon>
    </lineage>
</organism>
<evidence type="ECO:0000256" key="2">
    <source>
        <dbReference type="SAM" id="Coils"/>
    </source>
</evidence>
<feature type="domain" description="ODAD1 central coiled coil region" evidence="3">
    <location>
        <begin position="138"/>
        <end position="392"/>
    </location>
</feature>
<dbReference type="AlphaFoldDB" id="A0A5E4NSV7"/>
<protein>
    <recommendedName>
        <fullName evidence="3">ODAD1 central coiled coil region domain-containing protein</fullName>
    </recommendedName>
</protein>
<name>A0A5E4NSV7_9HEMI</name>
<accession>A0A5E4NSV7</accession>
<evidence type="ECO:0000313" key="4">
    <source>
        <dbReference type="EMBL" id="VVC46065.1"/>
    </source>
</evidence>
<dbReference type="OrthoDB" id="6621841at2759"/>
<evidence type="ECO:0000313" key="5">
    <source>
        <dbReference type="Proteomes" id="UP000325440"/>
    </source>
</evidence>
<reference evidence="4 5" key="1">
    <citation type="submission" date="2019-08" db="EMBL/GenBank/DDBJ databases">
        <authorList>
            <person name="Alioto T."/>
            <person name="Alioto T."/>
            <person name="Gomez Garrido J."/>
        </authorList>
    </citation>
    <scope>NUCLEOTIDE SEQUENCE [LARGE SCALE GENOMIC DNA]</scope>
</reference>
<evidence type="ECO:0000256" key="1">
    <source>
        <dbReference type="ARBA" id="ARBA00023054"/>
    </source>
</evidence>
<evidence type="ECO:0000259" key="3">
    <source>
        <dbReference type="Pfam" id="PF21773"/>
    </source>
</evidence>
<dbReference type="Proteomes" id="UP000325440">
    <property type="component" value="Unassembled WGS sequence"/>
</dbReference>
<keyword evidence="5" id="KW-1185">Reference proteome</keyword>
<dbReference type="InterPro" id="IPR049258">
    <property type="entry name" value="ODAD1_CC"/>
</dbReference>
<feature type="coiled-coil region" evidence="2">
    <location>
        <begin position="111"/>
        <end position="177"/>
    </location>
</feature>